<dbReference type="EMBL" id="BAAAET010000002">
    <property type="protein sequence ID" value="GAA0692607.1"/>
    <property type="molecule type" value="Genomic_DNA"/>
</dbReference>
<comment type="caution">
    <text evidence="9">The sequence shown here is derived from an EMBL/GenBank/DDBJ whole genome shotgun (WGS) entry which is preliminary data.</text>
</comment>
<proteinExistence type="inferred from homology"/>
<evidence type="ECO:0000256" key="6">
    <source>
        <dbReference type="ARBA" id="ARBA00023136"/>
    </source>
</evidence>
<keyword evidence="10" id="KW-1185">Reference proteome</keyword>
<sequence length="844" mass="92908">MGLASGRDLLAAEAVSTTETVQGDVQNEVATGEHRLLITAQPGELLSTHLQANGQRLFVTLSPSADLDQWRRKAEQLLSQPSIFHKAYVQTLGERNHLVVEFMRPVDLIDETVALNGDSRLSWELLLRERPADASIRLLNQVKIEKRGNLFDLSFAGHAEMVVEVSMAEQGKQLIVELPGVAANSVDLPAMPEFLGEPQITSRRGGGSVLTFTPELPVDLLDAQVGSDPENEASFIHLLLVPDAPVQEDYTSPAAIEMAALRSGFGVELKGSDALQARGYYLTAPGRLIVDFPGVPVEAVASQIGAFEADSRFIERVRYGTSGLGSARVELTLEPSYAAGLSSQVTPFIDRYAGALTVAMPQAAIQPQGGFPEDLKGIAGFEMDTLRHVPSFDFTRQPILSIGSVTLDDAHYAAETPILQGERFKLLDLVDQALEQDPTYQAAKAEFRARGEVLPQAKADYLPQVSFSYQYSSKYQTVHESGSIPTGNYDVPGYNLSLNLTQPVYRRASLIAIDQAEVAVEQAKLALLAAEQDLIMRLTTAYLDVLAARDERDLAQAEHNAIVAQLEQAQIRFNSGLLSRADYNESRSLEALTRARLMKAEFKYDDARLSVKEIVGQEVESLHGFNADFRAAPPFPERVDRWVGAALDQNLSLQAQRLSTTIAQKEISRRSAEHLPTVDLFVTAGQQVSESTLFADSRQDVSDYEVGLRLNVPIFSGGRTSSLVREATARLDKTQQEMEREYRKTERIVRSAYSSLVSSTAMLAALREGVLAQEIRLATRLKGFESGVETSVSVLDAYQSYYAARRDFMQSRYEYLKNRLTLKQAVGTLARNDVADLDMMLEPK</sequence>
<evidence type="ECO:0000259" key="8">
    <source>
        <dbReference type="Pfam" id="PF11741"/>
    </source>
</evidence>
<keyword evidence="4" id="KW-1134">Transmembrane beta strand</keyword>
<evidence type="ECO:0000256" key="4">
    <source>
        <dbReference type="ARBA" id="ARBA00022452"/>
    </source>
</evidence>
<dbReference type="InterPro" id="IPR051906">
    <property type="entry name" value="TolC-like"/>
</dbReference>
<dbReference type="Gene3D" id="2.60.40.3500">
    <property type="match status" value="1"/>
</dbReference>
<evidence type="ECO:0000256" key="2">
    <source>
        <dbReference type="ARBA" id="ARBA00007613"/>
    </source>
</evidence>
<evidence type="ECO:0000313" key="10">
    <source>
        <dbReference type="Proteomes" id="UP001499915"/>
    </source>
</evidence>
<dbReference type="Proteomes" id="UP001499915">
    <property type="component" value="Unassembled WGS sequence"/>
</dbReference>
<dbReference type="InterPro" id="IPR021731">
    <property type="entry name" value="AMIN_dom"/>
</dbReference>
<accession>A0ABP3TCB5</accession>
<organism evidence="9 10">
    <name type="scientific">Marinobacterium maritimum</name>
    <dbReference type="NCBI Taxonomy" id="500162"/>
    <lineage>
        <taxon>Bacteria</taxon>
        <taxon>Pseudomonadati</taxon>
        <taxon>Pseudomonadota</taxon>
        <taxon>Gammaproteobacteria</taxon>
        <taxon>Oceanospirillales</taxon>
        <taxon>Oceanospirillaceae</taxon>
        <taxon>Marinobacterium</taxon>
    </lineage>
</organism>
<dbReference type="PANTHER" id="PTHR30026">
    <property type="entry name" value="OUTER MEMBRANE PROTEIN TOLC"/>
    <property type="match status" value="1"/>
</dbReference>
<protein>
    <recommendedName>
        <fullName evidence="8">AMIN domain-containing protein</fullName>
    </recommendedName>
</protein>
<keyword evidence="6" id="KW-0472">Membrane</keyword>
<keyword evidence="3" id="KW-0813">Transport</keyword>
<evidence type="ECO:0000256" key="1">
    <source>
        <dbReference type="ARBA" id="ARBA00004442"/>
    </source>
</evidence>
<reference evidence="10" key="1">
    <citation type="journal article" date="2019" name="Int. J. Syst. Evol. Microbiol.">
        <title>The Global Catalogue of Microorganisms (GCM) 10K type strain sequencing project: providing services to taxonomists for standard genome sequencing and annotation.</title>
        <authorList>
            <consortium name="The Broad Institute Genomics Platform"/>
            <consortium name="The Broad Institute Genome Sequencing Center for Infectious Disease"/>
            <person name="Wu L."/>
            <person name="Ma J."/>
        </authorList>
    </citation>
    <scope>NUCLEOTIDE SEQUENCE [LARGE SCALE GENOMIC DNA]</scope>
    <source>
        <strain evidence="10">JCM 15134</strain>
    </source>
</reference>
<keyword evidence="7" id="KW-0998">Cell outer membrane</keyword>
<dbReference type="Pfam" id="PF02321">
    <property type="entry name" value="OEP"/>
    <property type="match status" value="2"/>
</dbReference>
<gene>
    <name evidence="9" type="ORF">GCM10009104_19710</name>
</gene>
<evidence type="ECO:0000313" key="9">
    <source>
        <dbReference type="EMBL" id="GAA0692607.1"/>
    </source>
</evidence>
<evidence type="ECO:0000256" key="5">
    <source>
        <dbReference type="ARBA" id="ARBA00022692"/>
    </source>
</evidence>
<dbReference type="InterPro" id="IPR010130">
    <property type="entry name" value="T1SS_OMP_TolC"/>
</dbReference>
<keyword evidence="5" id="KW-0812">Transmembrane</keyword>
<name>A0ABP3TCB5_9GAMM</name>
<dbReference type="SUPFAM" id="SSF56954">
    <property type="entry name" value="Outer membrane efflux proteins (OEP)"/>
    <property type="match status" value="1"/>
</dbReference>
<dbReference type="Pfam" id="PF11741">
    <property type="entry name" value="AMIN"/>
    <property type="match status" value="1"/>
</dbReference>
<evidence type="ECO:0000256" key="7">
    <source>
        <dbReference type="ARBA" id="ARBA00023237"/>
    </source>
</evidence>
<comment type="similarity">
    <text evidence="2">Belongs to the outer membrane factor (OMF) (TC 1.B.17) family.</text>
</comment>
<feature type="domain" description="AMIN" evidence="8">
    <location>
        <begin position="266"/>
        <end position="337"/>
    </location>
</feature>
<evidence type="ECO:0000256" key="3">
    <source>
        <dbReference type="ARBA" id="ARBA00022448"/>
    </source>
</evidence>
<dbReference type="PANTHER" id="PTHR30026:SF20">
    <property type="entry name" value="OUTER MEMBRANE PROTEIN TOLC"/>
    <property type="match status" value="1"/>
</dbReference>
<dbReference type="Gene3D" id="1.20.1600.10">
    <property type="entry name" value="Outer membrane efflux proteins (OEP)"/>
    <property type="match status" value="1"/>
</dbReference>
<dbReference type="NCBIfam" id="TIGR01844">
    <property type="entry name" value="type_I_sec_TolC"/>
    <property type="match status" value="1"/>
</dbReference>
<dbReference type="InterPro" id="IPR003423">
    <property type="entry name" value="OMP_efflux"/>
</dbReference>
<comment type="subcellular location">
    <subcellularLocation>
        <location evidence="1">Cell outer membrane</location>
    </subcellularLocation>
</comment>